<proteinExistence type="predicted"/>
<evidence type="ECO:0000256" key="6">
    <source>
        <dbReference type="ARBA" id="ARBA00023136"/>
    </source>
</evidence>
<comment type="subcellular location">
    <subcellularLocation>
        <location evidence="1">Endomembrane system</location>
        <topology evidence="1">Multi-pass membrane protein</topology>
    </subcellularLocation>
</comment>
<dbReference type="AlphaFoldDB" id="A0A168KYY3"/>
<dbReference type="GO" id="GO:0000139">
    <property type="term" value="C:Golgi membrane"/>
    <property type="evidence" value="ECO:0007669"/>
    <property type="project" value="TreeGrafter"/>
</dbReference>
<dbReference type="EMBL" id="AMYB01000004">
    <property type="protein sequence ID" value="OAD02936.1"/>
    <property type="molecule type" value="Genomic_DNA"/>
</dbReference>
<dbReference type="GO" id="GO:0005462">
    <property type="term" value="F:UDP-N-acetylglucosamine transmembrane transporter activity"/>
    <property type="evidence" value="ECO:0007669"/>
    <property type="project" value="TreeGrafter"/>
</dbReference>
<dbReference type="PANTHER" id="PTHR10778:SF4">
    <property type="entry name" value="NUCLEOTIDE SUGAR TRANSPORTER SLC35B4"/>
    <property type="match status" value="1"/>
</dbReference>
<evidence type="ECO:0000256" key="5">
    <source>
        <dbReference type="ARBA" id="ARBA00022989"/>
    </source>
</evidence>
<keyword evidence="4 7" id="KW-0812">Transmembrane</keyword>
<evidence type="ECO:0000256" key="3">
    <source>
        <dbReference type="ARBA" id="ARBA00022597"/>
    </source>
</evidence>
<keyword evidence="5 7" id="KW-1133">Transmembrane helix</keyword>
<dbReference type="Pfam" id="PF08449">
    <property type="entry name" value="UAA"/>
    <property type="match status" value="1"/>
</dbReference>
<feature type="transmembrane region" description="Helical" evidence="7">
    <location>
        <begin position="331"/>
        <end position="348"/>
    </location>
</feature>
<feature type="transmembrane region" description="Helical" evidence="7">
    <location>
        <begin position="87"/>
        <end position="109"/>
    </location>
</feature>
<name>A0A168KYY3_MUCCL</name>
<feature type="transmembrane region" description="Helical" evidence="7">
    <location>
        <begin position="276"/>
        <end position="294"/>
    </location>
</feature>
<evidence type="ECO:0000313" key="9">
    <source>
        <dbReference type="Proteomes" id="UP000077051"/>
    </source>
</evidence>
<dbReference type="GO" id="GO:0005464">
    <property type="term" value="F:UDP-xylose transmembrane transporter activity"/>
    <property type="evidence" value="ECO:0007669"/>
    <property type="project" value="TreeGrafter"/>
</dbReference>
<comment type="caution">
    <text evidence="8">The sequence shown here is derived from an EMBL/GenBank/DDBJ whole genome shotgun (WGS) entry which is preliminary data.</text>
</comment>
<accession>A0A168KYY3</accession>
<evidence type="ECO:0000256" key="7">
    <source>
        <dbReference type="SAM" id="Phobius"/>
    </source>
</evidence>
<organism evidence="8 9">
    <name type="scientific">Mucor lusitanicus CBS 277.49</name>
    <dbReference type="NCBI Taxonomy" id="747725"/>
    <lineage>
        <taxon>Eukaryota</taxon>
        <taxon>Fungi</taxon>
        <taxon>Fungi incertae sedis</taxon>
        <taxon>Mucoromycota</taxon>
        <taxon>Mucoromycotina</taxon>
        <taxon>Mucoromycetes</taxon>
        <taxon>Mucorales</taxon>
        <taxon>Mucorineae</taxon>
        <taxon>Mucoraceae</taxon>
        <taxon>Mucor</taxon>
    </lineage>
</organism>
<dbReference type="GO" id="GO:0005789">
    <property type="term" value="C:endoplasmic reticulum membrane"/>
    <property type="evidence" value="ECO:0007669"/>
    <property type="project" value="TreeGrafter"/>
</dbReference>
<keyword evidence="9" id="KW-1185">Reference proteome</keyword>
<keyword evidence="6 7" id="KW-0472">Membrane</keyword>
<evidence type="ECO:0000256" key="1">
    <source>
        <dbReference type="ARBA" id="ARBA00004127"/>
    </source>
</evidence>
<feature type="transmembrane region" description="Helical" evidence="7">
    <location>
        <begin position="115"/>
        <end position="132"/>
    </location>
</feature>
<keyword evidence="2" id="KW-0813">Transport</keyword>
<feature type="transmembrane region" description="Helical" evidence="7">
    <location>
        <begin position="177"/>
        <end position="197"/>
    </location>
</feature>
<dbReference type="VEuPathDB" id="FungiDB:MUCCIDRAFT_156013"/>
<dbReference type="InterPro" id="IPR013657">
    <property type="entry name" value="SCL35B1-4/HUT1"/>
</dbReference>
<dbReference type="Proteomes" id="UP000077051">
    <property type="component" value="Unassembled WGS sequence"/>
</dbReference>
<evidence type="ECO:0000313" key="8">
    <source>
        <dbReference type="EMBL" id="OAD02936.1"/>
    </source>
</evidence>
<feature type="transmembrane region" description="Helical" evidence="7">
    <location>
        <begin position="139"/>
        <end position="157"/>
    </location>
</feature>
<reference evidence="8 9" key="1">
    <citation type="submission" date="2015-06" db="EMBL/GenBank/DDBJ databases">
        <title>Expansion of signal transduction pathways in fungi by whole-genome duplication.</title>
        <authorList>
            <consortium name="DOE Joint Genome Institute"/>
            <person name="Corrochano L.M."/>
            <person name="Kuo A."/>
            <person name="Marcet-Houben M."/>
            <person name="Polaino S."/>
            <person name="Salamov A."/>
            <person name="Villalobos J.M."/>
            <person name="Alvarez M.I."/>
            <person name="Avalos J."/>
            <person name="Benito E.P."/>
            <person name="Benoit I."/>
            <person name="Burger G."/>
            <person name="Camino L.P."/>
            <person name="Canovas D."/>
            <person name="Cerda-Olmedo E."/>
            <person name="Cheng J.-F."/>
            <person name="Dominguez A."/>
            <person name="Elias M."/>
            <person name="Eslava A.P."/>
            <person name="Glaser F."/>
            <person name="Grimwood J."/>
            <person name="Gutierrez G."/>
            <person name="Heitman J."/>
            <person name="Henrissat B."/>
            <person name="Iturriaga E.A."/>
            <person name="Lang B.F."/>
            <person name="Lavin J.L."/>
            <person name="Lee S."/>
            <person name="Li W."/>
            <person name="Lindquist E."/>
            <person name="Lopez-Garcia S."/>
            <person name="Luque E.M."/>
            <person name="Marcos A.T."/>
            <person name="Martin J."/>
            <person name="Mccluskey K."/>
            <person name="Medina H.R."/>
            <person name="Miralles-Duran A."/>
            <person name="Miyazaki A."/>
            <person name="Munoz-Torres E."/>
            <person name="Oguiza J.A."/>
            <person name="Ohm R."/>
            <person name="Olmedo M."/>
            <person name="Orejas M."/>
            <person name="Ortiz-Castellanos L."/>
            <person name="Pisabarro A.G."/>
            <person name="Rodriguez-Romero J."/>
            <person name="Ruiz-Herrera J."/>
            <person name="Ruiz-Vazquez R."/>
            <person name="Sanz C."/>
            <person name="Schackwitz W."/>
            <person name="Schmutz J."/>
            <person name="Shahriari M."/>
            <person name="Shelest E."/>
            <person name="Silva-Franco F."/>
            <person name="Soanes D."/>
            <person name="Syed K."/>
            <person name="Tagua V.G."/>
            <person name="Talbot N.J."/>
            <person name="Thon M."/>
            <person name="De Vries R.P."/>
            <person name="Wiebenga A."/>
            <person name="Yadav J.S."/>
            <person name="Braun E.L."/>
            <person name="Baker S."/>
            <person name="Garre V."/>
            <person name="Horwitz B."/>
            <person name="Torres-Martinez S."/>
            <person name="Idnurm A."/>
            <person name="Herrera-Estrella A."/>
            <person name="Gabaldon T."/>
            <person name="Grigoriev I.V."/>
        </authorList>
    </citation>
    <scope>NUCLEOTIDE SEQUENCE [LARGE SCALE GENOMIC DNA]</scope>
    <source>
        <strain evidence="8 9">CBS 277.49</strain>
    </source>
</reference>
<dbReference type="OrthoDB" id="999962at2759"/>
<keyword evidence="3" id="KW-0762">Sugar transport</keyword>
<protein>
    <recommendedName>
        <fullName evidence="10">UAA transporter</fullName>
    </recommendedName>
</protein>
<sequence>MNSSDSFAGALLQMIASDMPMILALIFGGCCSNVFALEILVTDAPKSGQLITFGQFLFVAVEGLRNQITWGTYGPKLKPTVVPLSNWFFLVTVFFIVSLLNNLALGYNISMPLHIIFRSGGLIVNMILGALILKKRYSLGQVTGVLFVTAGVIWATLDNANAHTENNPGSTAEFLTGIFLLSVAMILSAGMGLFQEVTYKKYGKQWREGLFYTHFLALPFFLFFYKDLSNQVVAYNKSPLMPIPALMEQVPLLGSVNEFIPTALLDMLQSIQMRKLWAFLLMNMLTQYVCIAGVNRMTSVATSLTLNLVLNLRKFTSLIFSIIYFDNDFGFGAKMGSLLVFLGTLIYTRAGLQSSPTKQPQVQQQSTTATATLVNEKKKL</sequence>
<gene>
    <name evidence="8" type="ORF">MUCCIDRAFT_156013</name>
</gene>
<evidence type="ECO:0000256" key="2">
    <source>
        <dbReference type="ARBA" id="ARBA00022448"/>
    </source>
</evidence>
<dbReference type="STRING" id="747725.A0A168KYY3"/>
<dbReference type="PANTHER" id="PTHR10778">
    <property type="entry name" value="SOLUTE CARRIER FAMILY 35 MEMBER B"/>
    <property type="match status" value="1"/>
</dbReference>
<evidence type="ECO:0000256" key="4">
    <source>
        <dbReference type="ARBA" id="ARBA00022692"/>
    </source>
</evidence>
<feature type="transmembrane region" description="Helical" evidence="7">
    <location>
        <begin position="20"/>
        <end position="41"/>
    </location>
</feature>
<evidence type="ECO:0008006" key="10">
    <source>
        <dbReference type="Google" id="ProtNLM"/>
    </source>
</evidence>